<comment type="miscellaneous">
    <text evidence="2">Reaction mechanism of ThiL seems to utilize a direct, inline transfer of the gamma-phosphate of ATP to TMP rather than a phosphorylated enzyme intermediate.</text>
</comment>
<dbReference type="GO" id="GO:0000287">
    <property type="term" value="F:magnesium ion binding"/>
    <property type="evidence" value="ECO:0007669"/>
    <property type="project" value="UniProtKB-UniRule"/>
</dbReference>
<evidence type="ECO:0000256" key="2">
    <source>
        <dbReference type="HAMAP-Rule" id="MF_02128"/>
    </source>
</evidence>
<dbReference type="SUPFAM" id="SSF55326">
    <property type="entry name" value="PurM N-terminal domain-like"/>
    <property type="match status" value="1"/>
</dbReference>
<comment type="catalytic activity">
    <reaction evidence="2">
        <text>thiamine phosphate + ATP = thiamine diphosphate + ADP</text>
        <dbReference type="Rhea" id="RHEA:15913"/>
        <dbReference type="ChEBI" id="CHEBI:30616"/>
        <dbReference type="ChEBI" id="CHEBI:37575"/>
        <dbReference type="ChEBI" id="CHEBI:58937"/>
        <dbReference type="ChEBI" id="CHEBI:456216"/>
        <dbReference type="EC" id="2.7.4.16"/>
    </reaction>
</comment>
<keyword evidence="1 2" id="KW-0784">Thiamine biosynthesis</keyword>
<dbReference type="CDD" id="cd02194">
    <property type="entry name" value="ThiL"/>
    <property type="match status" value="1"/>
</dbReference>
<organism evidence="5 6">
    <name type="scientific">Leptonema illini</name>
    <dbReference type="NCBI Taxonomy" id="183"/>
    <lineage>
        <taxon>Bacteria</taxon>
        <taxon>Pseudomonadati</taxon>
        <taxon>Spirochaetota</taxon>
        <taxon>Spirochaetia</taxon>
        <taxon>Leptospirales</taxon>
        <taxon>Leptospiraceae</taxon>
        <taxon>Leptonema</taxon>
    </lineage>
</organism>
<feature type="binding site" evidence="2">
    <location>
        <position position="130"/>
    </location>
    <ligand>
        <name>Mg(2+)</name>
        <dbReference type="ChEBI" id="CHEBI:18420"/>
        <label>4</label>
    </ligand>
</feature>
<feature type="binding site" evidence="2">
    <location>
        <position position="118"/>
    </location>
    <ligand>
        <name>Mg(2+)</name>
        <dbReference type="ChEBI" id="CHEBI:18420"/>
        <label>3</label>
    </ligand>
</feature>
<dbReference type="GO" id="GO:0009228">
    <property type="term" value="P:thiamine biosynthetic process"/>
    <property type="evidence" value="ECO:0007669"/>
    <property type="project" value="UniProtKB-KW"/>
</dbReference>
<name>A0A833H0F5_9LEPT</name>
<evidence type="ECO:0000259" key="3">
    <source>
        <dbReference type="Pfam" id="PF00586"/>
    </source>
</evidence>
<dbReference type="EMBL" id="WBUI01000014">
    <property type="protein sequence ID" value="KAB2931370.1"/>
    <property type="molecule type" value="Genomic_DNA"/>
</dbReference>
<dbReference type="HAMAP" id="MF_02128">
    <property type="entry name" value="TMP_kinase"/>
    <property type="match status" value="1"/>
</dbReference>
<dbReference type="InterPro" id="IPR006283">
    <property type="entry name" value="ThiL-like"/>
</dbReference>
<dbReference type="PANTHER" id="PTHR30270:SF0">
    <property type="entry name" value="THIAMINE-MONOPHOSPHATE KINASE"/>
    <property type="match status" value="1"/>
</dbReference>
<feature type="binding site" evidence="2">
    <location>
        <position position="161"/>
    </location>
    <ligand>
        <name>Mg(2+)</name>
        <dbReference type="ChEBI" id="CHEBI:18420"/>
        <label>4</label>
    </ligand>
</feature>
<dbReference type="NCBIfam" id="TIGR01379">
    <property type="entry name" value="thiL"/>
    <property type="match status" value="1"/>
</dbReference>
<keyword evidence="2 5" id="KW-0418">Kinase</keyword>
<dbReference type="Pfam" id="PF00586">
    <property type="entry name" value="AIRS"/>
    <property type="match status" value="1"/>
</dbReference>
<accession>A0A833H0F5</accession>
<comment type="pathway">
    <text evidence="2">Cofactor biosynthesis; thiamine diphosphate biosynthesis; thiamine diphosphate from thiamine phosphate: step 1/1.</text>
</comment>
<dbReference type="InterPro" id="IPR010918">
    <property type="entry name" value="PurM-like_C_dom"/>
</dbReference>
<feature type="binding site" evidence="2">
    <location>
        <position position="139"/>
    </location>
    <ligand>
        <name>substrate</name>
    </ligand>
</feature>
<dbReference type="UniPathway" id="UPA00060">
    <property type="reaction ID" value="UER00142"/>
</dbReference>
<comment type="similarity">
    <text evidence="2">Belongs to the thiamine-monophosphate kinase family.</text>
</comment>
<comment type="caution">
    <text evidence="2">Lacks conserved residue(s) required for the propagation of feature annotation.</text>
</comment>
<dbReference type="AlphaFoldDB" id="A0A833H0F5"/>
<feature type="binding site" evidence="2">
    <location>
        <position position="161"/>
    </location>
    <ligand>
        <name>Mg(2+)</name>
        <dbReference type="ChEBI" id="CHEBI:18420"/>
        <label>2</label>
    </ligand>
</feature>
<feature type="domain" description="PurM-like C-terminal" evidence="4">
    <location>
        <begin position="235"/>
        <end position="371"/>
    </location>
</feature>
<dbReference type="EC" id="2.7.4.16" evidence="2"/>
<sequence>MRQPWPWSSRYTSTILRLSGSRRRQVRCRASTAFVTPRIYSQVDRFDCLTEIRIACSMPFLISCSICAFRFPFTGYTGSMRSATAQAVCFLQIQGGAMLDELQIIDLFFEKSEVPVDDCAYLPETSQIITGDSMVENTHFRLDWHPPELLARKLFQSNLSDVAAGGGDPQWCLLQMGLPGNAEEQFLKRFAAAFSEECKENRCKLIGGDTFRNTTYIFSLTMAGRVRRPLQRRARPGDAIYMTGTAGLSLAGMKHLTGEMKLTGSLQKRALERHLAPVARLDLARKLRKMPDLHGMMDLSDGLLQDLERFARAAGQRFHLHLHSIPCDDELQPLMPALERAISGEEYELVFCAPAGLQQAPGFDITQIGRVITGPPGLTVFEDSSEGKIVIPESRGFEHF</sequence>
<reference evidence="5 6" key="1">
    <citation type="submission" date="2019-10" db="EMBL/GenBank/DDBJ databases">
        <title>Extracellular Electron Transfer in a Candidatus Methanoperedens spp. Enrichment Culture.</title>
        <authorList>
            <person name="Berger S."/>
            <person name="Rangel Shaw D."/>
            <person name="Berben T."/>
            <person name="In 'T Zandt M."/>
            <person name="Frank J."/>
            <person name="Reimann J."/>
            <person name="Jetten M.S.M."/>
            <person name="Welte C.U."/>
        </authorList>
    </citation>
    <scope>NUCLEOTIDE SEQUENCE [LARGE SCALE GENOMIC DNA]</scope>
    <source>
        <strain evidence="5">SB12</strain>
    </source>
</reference>
<dbReference type="Gene3D" id="3.30.1330.10">
    <property type="entry name" value="PurM-like, N-terminal domain"/>
    <property type="match status" value="1"/>
</dbReference>
<keyword evidence="2" id="KW-0547">Nucleotide-binding</keyword>
<feature type="binding site" evidence="2">
    <location>
        <position position="301"/>
    </location>
    <ligand>
        <name>Mg(2+)</name>
        <dbReference type="ChEBI" id="CHEBI:18420"/>
        <label>5</label>
    </ligand>
</feature>
<feature type="binding site" evidence="2">
    <location>
        <begin position="208"/>
        <end position="209"/>
    </location>
    <ligand>
        <name>ATP</name>
        <dbReference type="ChEBI" id="CHEBI:30616"/>
    </ligand>
</feature>
<feature type="binding site" evidence="2">
    <location>
        <position position="345"/>
    </location>
    <ligand>
        <name>substrate</name>
    </ligand>
</feature>
<feature type="domain" description="PurM-like N-terminal" evidence="3">
    <location>
        <begin position="117"/>
        <end position="226"/>
    </location>
</feature>
<evidence type="ECO:0000313" key="6">
    <source>
        <dbReference type="Proteomes" id="UP000460298"/>
    </source>
</evidence>
<evidence type="ECO:0000259" key="4">
    <source>
        <dbReference type="Pfam" id="PF02769"/>
    </source>
</evidence>
<dbReference type="PANTHER" id="PTHR30270">
    <property type="entry name" value="THIAMINE-MONOPHOSPHATE KINASE"/>
    <property type="match status" value="1"/>
</dbReference>
<comment type="function">
    <text evidence="2">Catalyzes the ATP-dependent phosphorylation of thiamine-monophosphate (TMP) to form thiamine-pyrophosphate (TPP), the active form of vitamin B1.</text>
</comment>
<dbReference type="GO" id="GO:0005524">
    <property type="term" value="F:ATP binding"/>
    <property type="evidence" value="ECO:0007669"/>
    <property type="project" value="UniProtKB-UniRule"/>
</dbReference>
<keyword evidence="2" id="KW-0479">Metal-binding</keyword>
<feature type="binding site" evidence="2">
    <location>
        <position position="300"/>
    </location>
    <ligand>
        <name>ATP</name>
        <dbReference type="ChEBI" id="CHEBI:30616"/>
    </ligand>
</feature>
<dbReference type="InterPro" id="IPR036676">
    <property type="entry name" value="PurM-like_C_sf"/>
</dbReference>
<dbReference type="SUPFAM" id="SSF56042">
    <property type="entry name" value="PurM C-terminal domain-like"/>
    <property type="match status" value="1"/>
</dbReference>
<feature type="binding site" evidence="2">
    <location>
        <position position="132"/>
    </location>
    <ligand>
        <name>Mg(2+)</name>
        <dbReference type="ChEBI" id="CHEBI:18420"/>
        <label>2</label>
    </ligand>
</feature>
<gene>
    <name evidence="2 5" type="primary">thiL</name>
    <name evidence="5" type="ORF">F9K24_14110</name>
</gene>
<feature type="binding site" evidence="2">
    <location>
        <position position="118"/>
    </location>
    <ligand>
        <name>Mg(2+)</name>
        <dbReference type="ChEBI" id="CHEBI:18420"/>
        <label>4</label>
    </ligand>
</feature>
<keyword evidence="2" id="KW-0460">Magnesium</keyword>
<dbReference type="Proteomes" id="UP000460298">
    <property type="component" value="Unassembled WGS sequence"/>
</dbReference>
<evidence type="ECO:0000256" key="1">
    <source>
        <dbReference type="ARBA" id="ARBA00022977"/>
    </source>
</evidence>
<dbReference type="InterPro" id="IPR036921">
    <property type="entry name" value="PurM-like_N_sf"/>
</dbReference>
<dbReference type="InterPro" id="IPR016188">
    <property type="entry name" value="PurM-like_N"/>
</dbReference>
<feature type="binding site" evidence="2">
    <location>
        <position position="161"/>
    </location>
    <ligand>
        <name>Mg(2+)</name>
        <dbReference type="ChEBI" id="CHEBI:18420"/>
        <label>3</label>
    </ligand>
</feature>
<evidence type="ECO:0000313" key="5">
    <source>
        <dbReference type="EMBL" id="KAB2931370.1"/>
    </source>
</evidence>
<dbReference type="GO" id="GO:0009030">
    <property type="term" value="F:thiamine-phosphate kinase activity"/>
    <property type="evidence" value="ECO:0007669"/>
    <property type="project" value="UniProtKB-UniRule"/>
</dbReference>
<dbReference type="Gene3D" id="3.90.650.10">
    <property type="entry name" value="PurM-like C-terminal domain"/>
    <property type="match status" value="1"/>
</dbReference>
<dbReference type="Pfam" id="PF02769">
    <property type="entry name" value="AIRS_C"/>
    <property type="match status" value="1"/>
</dbReference>
<keyword evidence="2" id="KW-0067">ATP-binding</keyword>
<feature type="binding site" evidence="2">
    <location>
        <position position="132"/>
    </location>
    <ligand>
        <name>Mg(2+)</name>
        <dbReference type="ChEBI" id="CHEBI:18420"/>
        <label>1</label>
    </ligand>
</feature>
<comment type="caution">
    <text evidence="5">The sequence shown here is derived from an EMBL/GenBank/DDBJ whole genome shotgun (WGS) entry which is preliminary data.</text>
</comment>
<dbReference type="GO" id="GO:0009229">
    <property type="term" value="P:thiamine diphosphate biosynthetic process"/>
    <property type="evidence" value="ECO:0007669"/>
    <property type="project" value="UniProtKB-UniRule"/>
</dbReference>
<feature type="binding site" evidence="2">
    <location>
        <position position="397"/>
    </location>
    <ligand>
        <name>substrate</name>
    </ligand>
</feature>
<keyword evidence="2 5" id="KW-0808">Transferase</keyword>
<proteinExistence type="inferred from homology"/>
<feature type="binding site" evidence="2">
    <location>
        <position position="298"/>
    </location>
    <ligand>
        <name>Mg(2+)</name>
        <dbReference type="ChEBI" id="CHEBI:18420"/>
        <label>3</label>
    </ligand>
</feature>
<feature type="binding site" evidence="2">
    <location>
        <position position="232"/>
    </location>
    <ligand>
        <name>ATP</name>
        <dbReference type="ChEBI" id="CHEBI:30616"/>
    </ligand>
</feature>
<feature type="binding site" evidence="2">
    <location>
        <position position="209"/>
    </location>
    <ligand>
        <name>Mg(2+)</name>
        <dbReference type="ChEBI" id="CHEBI:18420"/>
        <label>1</label>
    </ligand>
</feature>
<protein>
    <recommendedName>
        <fullName evidence="2">Thiamine-monophosphate kinase</fullName>
        <shortName evidence="2">TMP kinase</shortName>
        <shortName evidence="2">Thiamine-phosphate kinase</shortName>
        <ecNumber evidence="2">2.7.4.16</ecNumber>
    </recommendedName>
</protein>